<proteinExistence type="predicted"/>
<dbReference type="InterPro" id="IPR055470">
    <property type="entry name" value="DUF7042"/>
</dbReference>
<evidence type="ECO:0000313" key="2">
    <source>
        <dbReference type="EMBL" id="KAL2718111.1"/>
    </source>
</evidence>
<name>A0ABD2AC14_VESSQ</name>
<dbReference type="EMBL" id="JAUDFV010000152">
    <property type="protein sequence ID" value="KAL2718111.1"/>
    <property type="molecule type" value="Genomic_DNA"/>
</dbReference>
<dbReference type="PANTHER" id="PTHR22255:SF9">
    <property type="entry name" value="LP06548P"/>
    <property type="match status" value="1"/>
</dbReference>
<dbReference type="AlphaFoldDB" id="A0ABD2AC14"/>
<reference evidence="2 3" key="1">
    <citation type="journal article" date="2024" name="Ann. Entomol. Soc. Am.">
        <title>Genomic analyses of the southern and eastern yellowjacket wasps (Hymenoptera: Vespidae) reveal evolutionary signatures of social life.</title>
        <authorList>
            <person name="Catto M.A."/>
            <person name="Caine P.B."/>
            <person name="Orr S.E."/>
            <person name="Hunt B.G."/>
            <person name="Goodisman M.A.D."/>
        </authorList>
    </citation>
    <scope>NUCLEOTIDE SEQUENCE [LARGE SCALE GENOMIC DNA]</scope>
    <source>
        <strain evidence="2">233</strain>
        <tissue evidence="2">Head and thorax</tissue>
    </source>
</reference>
<keyword evidence="3" id="KW-1185">Reference proteome</keyword>
<feature type="domain" description="DUF7042" evidence="1">
    <location>
        <begin position="56"/>
        <end position="110"/>
    </location>
</feature>
<protein>
    <submittedName>
        <fullName evidence="2">RalA-binding protein 1</fullName>
    </submittedName>
</protein>
<evidence type="ECO:0000259" key="1">
    <source>
        <dbReference type="Pfam" id="PF23069"/>
    </source>
</evidence>
<dbReference type="Proteomes" id="UP001607302">
    <property type="component" value="Unassembled WGS sequence"/>
</dbReference>
<sequence>MGRTNGGPSLSLRRIVVHTNCDTQTYCHTRNSLSSLCSYITGDALLYSMFREEALPVPCPFRGPMTFSYNRGHGTCSIPQSNVDTCTDDSRLLFRYQACPDVSASESADSSNHPFTLP</sequence>
<gene>
    <name evidence="2" type="ORF">V1478_011987</name>
</gene>
<dbReference type="PANTHER" id="PTHR22255">
    <property type="entry name" value="LP06548P"/>
    <property type="match status" value="1"/>
</dbReference>
<comment type="caution">
    <text evidence="2">The sequence shown here is derived from an EMBL/GenBank/DDBJ whole genome shotgun (WGS) entry which is preliminary data.</text>
</comment>
<dbReference type="Pfam" id="PF23069">
    <property type="entry name" value="DUF7042"/>
    <property type="match status" value="1"/>
</dbReference>
<evidence type="ECO:0000313" key="3">
    <source>
        <dbReference type="Proteomes" id="UP001607302"/>
    </source>
</evidence>
<accession>A0ABD2AC14</accession>
<organism evidence="2 3">
    <name type="scientific">Vespula squamosa</name>
    <name type="common">Southern yellow jacket</name>
    <name type="synonym">Wasp</name>
    <dbReference type="NCBI Taxonomy" id="30214"/>
    <lineage>
        <taxon>Eukaryota</taxon>
        <taxon>Metazoa</taxon>
        <taxon>Ecdysozoa</taxon>
        <taxon>Arthropoda</taxon>
        <taxon>Hexapoda</taxon>
        <taxon>Insecta</taxon>
        <taxon>Pterygota</taxon>
        <taxon>Neoptera</taxon>
        <taxon>Endopterygota</taxon>
        <taxon>Hymenoptera</taxon>
        <taxon>Apocrita</taxon>
        <taxon>Aculeata</taxon>
        <taxon>Vespoidea</taxon>
        <taxon>Vespidae</taxon>
        <taxon>Vespinae</taxon>
        <taxon>Vespula</taxon>
    </lineage>
</organism>